<dbReference type="InterPro" id="IPR039491">
    <property type="entry name" value="REX1-B"/>
</dbReference>
<protein>
    <submittedName>
        <fullName evidence="1">Uncharacterized protein</fullName>
    </submittedName>
</protein>
<dbReference type="Pfam" id="PF14966">
    <property type="entry name" value="DNA_repr_REX1B"/>
    <property type="match status" value="1"/>
</dbReference>
<dbReference type="EnsemblMetazoa" id="XM_020000531.1">
    <property type="protein sequence ID" value="XP_019856090.1"/>
    <property type="gene ID" value="LOC109584700"/>
</dbReference>
<proteinExistence type="predicted"/>
<organism evidence="1">
    <name type="scientific">Amphimedon queenslandica</name>
    <name type="common">Sponge</name>
    <dbReference type="NCBI Taxonomy" id="400682"/>
    <lineage>
        <taxon>Eukaryota</taxon>
        <taxon>Metazoa</taxon>
        <taxon>Porifera</taxon>
        <taxon>Demospongiae</taxon>
        <taxon>Heteroscleromorpha</taxon>
        <taxon>Haplosclerida</taxon>
        <taxon>Niphatidae</taxon>
        <taxon>Amphimedon</taxon>
    </lineage>
</organism>
<accession>A0A1X7U4G0</accession>
<gene>
    <name evidence="1" type="primary">109584700</name>
</gene>
<keyword evidence="2" id="KW-1185">Reference proteome</keyword>
<dbReference type="InParanoid" id="A0A1X7U4G0"/>
<evidence type="ECO:0000313" key="2">
    <source>
        <dbReference type="Proteomes" id="UP000007879"/>
    </source>
</evidence>
<dbReference type="PANTHER" id="PTHR28309">
    <property type="entry name" value="REQUIRED FOR EXCISION 1-B DOMAIN-CONTAINING PROTEIN"/>
    <property type="match status" value="1"/>
</dbReference>
<dbReference type="OrthoDB" id="434723at2759"/>
<dbReference type="KEGG" id="aqu:109584700"/>
<reference evidence="1" key="2">
    <citation type="submission" date="2017-05" db="UniProtKB">
        <authorList>
            <consortium name="EnsemblMetazoa"/>
        </authorList>
    </citation>
    <scope>IDENTIFICATION</scope>
</reference>
<name>A0A1X7U4G0_AMPQE</name>
<dbReference type="AlphaFoldDB" id="A0A1X7U4G0"/>
<evidence type="ECO:0000313" key="1">
    <source>
        <dbReference type="EnsemblMetazoa" id="Aqu2.1.22797_001"/>
    </source>
</evidence>
<dbReference type="PANTHER" id="PTHR28309:SF1">
    <property type="entry name" value="REQUIRED FOR EXCISION 1-B DOMAIN-CONTAINING PROTEIN"/>
    <property type="match status" value="1"/>
</dbReference>
<reference evidence="2" key="1">
    <citation type="journal article" date="2010" name="Nature">
        <title>The Amphimedon queenslandica genome and the evolution of animal complexity.</title>
        <authorList>
            <person name="Srivastava M."/>
            <person name="Simakov O."/>
            <person name="Chapman J."/>
            <person name="Fahey B."/>
            <person name="Gauthier M.E."/>
            <person name="Mitros T."/>
            <person name="Richards G.S."/>
            <person name="Conaco C."/>
            <person name="Dacre M."/>
            <person name="Hellsten U."/>
            <person name="Larroux C."/>
            <person name="Putnam N.H."/>
            <person name="Stanke M."/>
            <person name="Adamska M."/>
            <person name="Darling A."/>
            <person name="Degnan S.M."/>
            <person name="Oakley T.H."/>
            <person name="Plachetzki D.C."/>
            <person name="Zhai Y."/>
            <person name="Adamski M."/>
            <person name="Calcino A."/>
            <person name="Cummins S.F."/>
            <person name="Goodstein D.M."/>
            <person name="Harris C."/>
            <person name="Jackson D.J."/>
            <person name="Leys S.P."/>
            <person name="Shu S."/>
            <person name="Woodcroft B.J."/>
            <person name="Vervoort M."/>
            <person name="Kosik K.S."/>
            <person name="Manning G."/>
            <person name="Degnan B.M."/>
            <person name="Rokhsar D.S."/>
        </authorList>
    </citation>
    <scope>NUCLEOTIDE SEQUENCE [LARGE SCALE GENOMIC DNA]</scope>
</reference>
<dbReference type="EnsemblMetazoa" id="Aqu2.1.22797_001">
    <property type="protein sequence ID" value="Aqu2.1.22797_001"/>
    <property type="gene ID" value="Aqu2.1.22797"/>
</dbReference>
<sequence>MAGGMSELARRIFYIQEERKALYGDLKRAQEDYVKSKSSFELFQQSVAAATSSFTSLSQEMMKIEKIFTENDKNNVSELIKGIQEQEKEKLELSVQYQVSIIRGEQDQKDNHHHHDNEDDDDDNELATVQLRRQLSVCEAAIASLLEDLRYECEELLLTKHVD</sequence>
<dbReference type="Proteomes" id="UP000007879">
    <property type="component" value="Unassembled WGS sequence"/>
</dbReference>